<keyword evidence="15" id="KW-1185">Reference proteome</keyword>
<feature type="region of interest" description="Disordered" evidence="11">
    <location>
        <begin position="318"/>
        <end position="338"/>
    </location>
</feature>
<evidence type="ECO:0000256" key="6">
    <source>
        <dbReference type="ARBA" id="ARBA00022777"/>
    </source>
</evidence>
<reference evidence="14" key="1">
    <citation type="journal article" date="2023" name="Mol. Ecol. Resour.">
        <title>Chromosome-level genome assembly of a triploid poplar Populus alba 'Berolinensis'.</title>
        <authorList>
            <person name="Chen S."/>
            <person name="Yu Y."/>
            <person name="Wang X."/>
            <person name="Wang S."/>
            <person name="Zhang T."/>
            <person name="Zhou Y."/>
            <person name="He R."/>
            <person name="Meng N."/>
            <person name="Wang Y."/>
            <person name="Liu W."/>
            <person name="Liu Z."/>
            <person name="Liu J."/>
            <person name="Guo Q."/>
            <person name="Huang H."/>
            <person name="Sederoff R.R."/>
            <person name="Wang G."/>
            <person name="Qu G."/>
            <person name="Chen S."/>
        </authorList>
    </citation>
    <scope>NUCLEOTIDE SEQUENCE</scope>
    <source>
        <strain evidence="14">SC-2020</strain>
    </source>
</reference>
<dbReference type="CDD" id="cd05599">
    <property type="entry name" value="STKc_NDR_like"/>
    <property type="match status" value="1"/>
</dbReference>
<dbReference type="PROSITE" id="PS50011">
    <property type="entry name" value="PROTEIN_KINASE_DOM"/>
    <property type="match status" value="1"/>
</dbReference>
<feature type="domain" description="AGC-kinase C-terminal" evidence="13">
    <location>
        <begin position="456"/>
        <end position="528"/>
    </location>
</feature>
<dbReference type="SMART" id="SM00220">
    <property type="entry name" value="S_TKc"/>
    <property type="match status" value="1"/>
</dbReference>
<dbReference type="GO" id="GO:0005524">
    <property type="term" value="F:ATP binding"/>
    <property type="evidence" value="ECO:0007669"/>
    <property type="project" value="UniProtKB-UniRule"/>
</dbReference>
<dbReference type="InterPro" id="IPR017892">
    <property type="entry name" value="Pkinase_C"/>
</dbReference>
<dbReference type="PANTHER" id="PTHR24356">
    <property type="entry name" value="SERINE/THREONINE-PROTEIN KINASE"/>
    <property type="match status" value="1"/>
</dbReference>
<dbReference type="Pfam" id="PF00433">
    <property type="entry name" value="Pkinase_C"/>
    <property type="match status" value="1"/>
</dbReference>
<feature type="compositionally biased region" description="Basic and acidic residues" evidence="11">
    <location>
        <begin position="19"/>
        <end position="29"/>
    </location>
</feature>
<evidence type="ECO:0000259" key="12">
    <source>
        <dbReference type="PROSITE" id="PS50011"/>
    </source>
</evidence>
<accession>A0AAD6M8G5</accession>
<evidence type="ECO:0000256" key="2">
    <source>
        <dbReference type="ARBA" id="ARBA00022527"/>
    </source>
</evidence>
<comment type="catalytic activity">
    <reaction evidence="8">
        <text>L-threonyl-[protein] + ATP = O-phospho-L-threonyl-[protein] + ADP + H(+)</text>
        <dbReference type="Rhea" id="RHEA:46608"/>
        <dbReference type="Rhea" id="RHEA-COMP:11060"/>
        <dbReference type="Rhea" id="RHEA-COMP:11605"/>
        <dbReference type="ChEBI" id="CHEBI:15378"/>
        <dbReference type="ChEBI" id="CHEBI:30013"/>
        <dbReference type="ChEBI" id="CHEBI:30616"/>
        <dbReference type="ChEBI" id="CHEBI:61977"/>
        <dbReference type="ChEBI" id="CHEBI:456216"/>
        <dbReference type="EC" id="2.7.11.1"/>
    </reaction>
</comment>
<comment type="caution">
    <text evidence="14">The sequence shown here is derived from an EMBL/GenBank/DDBJ whole genome shotgun (WGS) entry which is preliminary data.</text>
</comment>
<proteinExistence type="predicted"/>
<keyword evidence="5 10" id="KW-0547">Nucleotide-binding</keyword>
<dbReference type="GO" id="GO:0035556">
    <property type="term" value="P:intracellular signal transduction"/>
    <property type="evidence" value="ECO:0007669"/>
    <property type="project" value="TreeGrafter"/>
</dbReference>
<dbReference type="InterPro" id="IPR000961">
    <property type="entry name" value="AGC-kinase_C"/>
</dbReference>
<protein>
    <recommendedName>
        <fullName evidence="1">non-specific serine/threonine protein kinase</fullName>
        <ecNumber evidence="1">2.7.11.1</ecNumber>
    </recommendedName>
</protein>
<keyword evidence="3" id="KW-0597">Phosphoprotein</keyword>
<evidence type="ECO:0000256" key="10">
    <source>
        <dbReference type="PROSITE-ProRule" id="PRU10141"/>
    </source>
</evidence>
<evidence type="ECO:0000256" key="11">
    <source>
        <dbReference type="SAM" id="MobiDB-lite"/>
    </source>
</evidence>
<evidence type="ECO:0000256" key="3">
    <source>
        <dbReference type="ARBA" id="ARBA00022553"/>
    </source>
</evidence>
<dbReference type="Pfam" id="PF00069">
    <property type="entry name" value="Pkinase"/>
    <property type="match status" value="2"/>
</dbReference>
<evidence type="ECO:0000256" key="7">
    <source>
        <dbReference type="ARBA" id="ARBA00022840"/>
    </source>
</evidence>
<dbReference type="InterPro" id="IPR059233">
    <property type="entry name" value="MobB_NdrA/B/Cbk1"/>
</dbReference>
<evidence type="ECO:0000259" key="13">
    <source>
        <dbReference type="PROSITE" id="PS51285"/>
    </source>
</evidence>
<dbReference type="GO" id="GO:0015630">
    <property type="term" value="C:microtubule cytoskeleton"/>
    <property type="evidence" value="ECO:0007669"/>
    <property type="project" value="UniProtKB-ARBA"/>
</dbReference>
<feature type="compositionally biased region" description="Polar residues" evidence="11">
    <location>
        <begin position="559"/>
        <end position="575"/>
    </location>
</feature>
<dbReference type="PANTHER" id="PTHR24356:SF184">
    <property type="entry name" value="SERINE_THREONINE-PROTEIN KINASE TRICORNERED"/>
    <property type="match status" value="1"/>
</dbReference>
<evidence type="ECO:0000256" key="8">
    <source>
        <dbReference type="ARBA" id="ARBA00047899"/>
    </source>
</evidence>
<feature type="compositionally biased region" description="Low complexity" evidence="11">
    <location>
        <begin position="30"/>
        <end position="44"/>
    </location>
</feature>
<feature type="compositionally biased region" description="Basic residues" evidence="11">
    <location>
        <begin position="589"/>
        <end position="600"/>
    </location>
</feature>
<feature type="region of interest" description="Disordered" evidence="11">
    <location>
        <begin position="1"/>
        <end position="55"/>
    </location>
</feature>
<dbReference type="AlphaFoldDB" id="A0AAD6M8G5"/>
<name>A0AAD6M8G5_9ROSI</name>
<organism evidence="14 15">
    <name type="scientific">Populus alba x Populus x berolinensis</name>
    <dbReference type="NCBI Taxonomy" id="444605"/>
    <lineage>
        <taxon>Eukaryota</taxon>
        <taxon>Viridiplantae</taxon>
        <taxon>Streptophyta</taxon>
        <taxon>Embryophyta</taxon>
        <taxon>Tracheophyta</taxon>
        <taxon>Spermatophyta</taxon>
        <taxon>Magnoliopsida</taxon>
        <taxon>eudicotyledons</taxon>
        <taxon>Gunneridae</taxon>
        <taxon>Pentapetalae</taxon>
        <taxon>rosids</taxon>
        <taxon>fabids</taxon>
        <taxon>Malpighiales</taxon>
        <taxon>Salicaceae</taxon>
        <taxon>Saliceae</taxon>
        <taxon>Populus</taxon>
    </lineage>
</organism>
<sequence length="600" mass="69542">MESSRSWFKIFKQGSSNSKKKEAAAESVKKNNNGGVGVVNSGSKPPLNDAPSHATKQKVDAAKQYIENHYKSQMKNLQDRKERRWMLERKLADADVSREEQMNILKKFEEKETEYMRRQRHKMGVDDFELLTIIGRGAFGEVRLCREKTTGNVYAMKKLKKSEMLRRGQVEHVKAERNLLAEVDSTCIVKLYCSFQDDEYLYLIMEYLPGGDMMTLLMRKDTLTEDEARFYVGQTVLAIESIHKHNYIHRLMIRIAYLVVQKVMYVENLFLPLYNRDIKPDNLLLDKNGHMKLSDFGLCKPLDSSSFPNFREDDYAGGRNLKPSAEGNKPPTPRRTQQEQLVHWQKNRRTLAYSTVGTPDYIAPEVLLKKGYGMECDWWSLGAIMYEMLVGYPPFYSEEPMSTCRKIVNWRNHLKFPEEAKLSVEAKDLIRKLLCNVEQRLGTKGAHEIKSHTWFKGTEWDRLYQVEAAFKPEVKDELDTQNFEKFEEMGTSLQSSSKSGPWRKMLPSKDVNFVGYTYKNYEIVNNDHDMPSVELRKKSTAPKRPTIKSLFEIPDSSDQHAQGSFLNLLPTQVEVSESPELSPRSTRTSQHHNNSKPVRR</sequence>
<dbReference type="InterPro" id="IPR000719">
    <property type="entry name" value="Prot_kinase_dom"/>
</dbReference>
<dbReference type="Gene3D" id="3.30.200.20">
    <property type="entry name" value="Phosphorylase Kinase, domain 1"/>
    <property type="match status" value="2"/>
</dbReference>
<evidence type="ECO:0000313" key="14">
    <source>
        <dbReference type="EMBL" id="KAJ6980444.1"/>
    </source>
</evidence>
<dbReference type="SMART" id="SM00133">
    <property type="entry name" value="S_TK_X"/>
    <property type="match status" value="1"/>
</dbReference>
<keyword evidence="4" id="KW-0808">Transferase</keyword>
<dbReference type="InterPro" id="IPR011009">
    <property type="entry name" value="Kinase-like_dom_sf"/>
</dbReference>
<dbReference type="EC" id="2.7.11.1" evidence="1"/>
<evidence type="ECO:0000256" key="1">
    <source>
        <dbReference type="ARBA" id="ARBA00012513"/>
    </source>
</evidence>
<dbReference type="GO" id="GO:0004674">
    <property type="term" value="F:protein serine/threonine kinase activity"/>
    <property type="evidence" value="ECO:0007669"/>
    <property type="project" value="UniProtKB-KW"/>
</dbReference>
<dbReference type="InterPro" id="IPR017441">
    <property type="entry name" value="Protein_kinase_ATP_BS"/>
</dbReference>
<dbReference type="PROSITE" id="PS51285">
    <property type="entry name" value="AGC_KINASE_CTER"/>
    <property type="match status" value="1"/>
</dbReference>
<feature type="domain" description="Protein kinase" evidence="12">
    <location>
        <begin position="128"/>
        <end position="455"/>
    </location>
</feature>
<dbReference type="SUPFAM" id="SSF56112">
    <property type="entry name" value="Protein kinase-like (PK-like)"/>
    <property type="match status" value="1"/>
</dbReference>
<dbReference type="Gene3D" id="1.10.510.10">
    <property type="entry name" value="Transferase(Phosphotransferase) domain 1"/>
    <property type="match status" value="2"/>
</dbReference>
<evidence type="ECO:0000256" key="4">
    <source>
        <dbReference type="ARBA" id="ARBA00022679"/>
    </source>
</evidence>
<dbReference type="PROSITE" id="PS00107">
    <property type="entry name" value="PROTEIN_KINASE_ATP"/>
    <property type="match status" value="1"/>
</dbReference>
<dbReference type="InterPro" id="IPR050236">
    <property type="entry name" value="Ser_Thr_kinase_AGC"/>
</dbReference>
<dbReference type="FunFam" id="3.30.200.20:FF:000102">
    <property type="entry name" value="Non-specific serine/threonine protein kinase"/>
    <property type="match status" value="1"/>
</dbReference>
<feature type="binding site" evidence="10">
    <location>
        <position position="157"/>
    </location>
    <ligand>
        <name>ATP</name>
        <dbReference type="ChEBI" id="CHEBI:30616"/>
    </ligand>
</feature>
<evidence type="ECO:0000313" key="15">
    <source>
        <dbReference type="Proteomes" id="UP001164929"/>
    </source>
</evidence>
<feature type="region of interest" description="Disordered" evidence="11">
    <location>
        <begin position="550"/>
        <end position="600"/>
    </location>
</feature>
<dbReference type="EMBL" id="JAQIZT010000011">
    <property type="protein sequence ID" value="KAJ6980444.1"/>
    <property type="molecule type" value="Genomic_DNA"/>
</dbReference>
<keyword evidence="6 14" id="KW-0418">Kinase</keyword>
<keyword evidence="7 10" id="KW-0067">ATP-binding</keyword>
<dbReference type="FunFam" id="1.10.510.10:FF:000106">
    <property type="entry name" value="Non-specific serine/threonine protein kinase"/>
    <property type="match status" value="1"/>
</dbReference>
<evidence type="ECO:0000256" key="9">
    <source>
        <dbReference type="ARBA" id="ARBA00048679"/>
    </source>
</evidence>
<gene>
    <name evidence="14" type="ORF">NC653_028295</name>
</gene>
<dbReference type="Proteomes" id="UP001164929">
    <property type="component" value="Chromosome 11"/>
</dbReference>
<dbReference type="CDD" id="cd21742">
    <property type="entry name" value="MobB_NDR_LATS-like"/>
    <property type="match status" value="1"/>
</dbReference>
<comment type="catalytic activity">
    <reaction evidence="9">
        <text>L-seryl-[protein] + ATP = O-phospho-L-seryl-[protein] + ADP + H(+)</text>
        <dbReference type="Rhea" id="RHEA:17989"/>
        <dbReference type="Rhea" id="RHEA-COMP:9863"/>
        <dbReference type="Rhea" id="RHEA-COMP:11604"/>
        <dbReference type="ChEBI" id="CHEBI:15378"/>
        <dbReference type="ChEBI" id="CHEBI:29999"/>
        <dbReference type="ChEBI" id="CHEBI:30616"/>
        <dbReference type="ChEBI" id="CHEBI:83421"/>
        <dbReference type="ChEBI" id="CHEBI:456216"/>
        <dbReference type="EC" id="2.7.11.1"/>
    </reaction>
</comment>
<evidence type="ECO:0000256" key="5">
    <source>
        <dbReference type="ARBA" id="ARBA00022741"/>
    </source>
</evidence>
<keyword evidence="2" id="KW-0723">Serine/threonine-protein kinase</keyword>